<feature type="domain" description="DUF222" evidence="2">
    <location>
        <begin position="109"/>
        <end position="253"/>
    </location>
</feature>
<dbReference type="RefSeq" id="WP_157079615.1">
    <property type="nucleotide sequence ID" value="NZ_JAADZU010000192.1"/>
</dbReference>
<evidence type="ECO:0000259" key="2">
    <source>
        <dbReference type="Pfam" id="PF02720"/>
    </source>
</evidence>
<dbReference type="AlphaFoldDB" id="A0A7K3LX44"/>
<sequence length="264" mass="28307">MPDPTTTMPPDAAHALALITQGLDLLAATDLTRCPDTDLITVAKTTEQTLSRLTYHGDRQWMELSVRGIPRKHGHTSMHAFAGNELHASDITRRMRQVRNTQTPPTITGEPVTPECPTLAAAFAAGHVGPSHITVVLDFVKALPVALPHDVKVAAEQTITELATQYPVDQVKDLAAELMARLDPDGSLIDKPDRHRRRGLWLGKQGIDGMSKLTGTIDPVLRAHLETLFAAWGQPGVNNPDDESSPAGDARATEVIAPAATAAA</sequence>
<proteinExistence type="predicted"/>
<keyword evidence="4" id="KW-1185">Reference proteome</keyword>
<gene>
    <name evidence="3" type="ORF">GYA93_24525</name>
</gene>
<protein>
    <submittedName>
        <fullName evidence="3">DUF222 domain-containing protein</fullName>
    </submittedName>
</protein>
<comment type="caution">
    <text evidence="3">The sequence shown here is derived from an EMBL/GenBank/DDBJ whole genome shotgun (WGS) entry which is preliminary data.</text>
</comment>
<name>A0A7K3LX44_9ACTN</name>
<feature type="non-terminal residue" evidence="3">
    <location>
        <position position="264"/>
    </location>
</feature>
<dbReference type="InterPro" id="IPR003870">
    <property type="entry name" value="DUF222"/>
</dbReference>
<dbReference type="Proteomes" id="UP000466307">
    <property type="component" value="Unassembled WGS sequence"/>
</dbReference>
<dbReference type="EMBL" id="JAADZU010000192">
    <property type="protein sequence ID" value="NDK92676.1"/>
    <property type="molecule type" value="Genomic_DNA"/>
</dbReference>
<evidence type="ECO:0000313" key="3">
    <source>
        <dbReference type="EMBL" id="NDK92676.1"/>
    </source>
</evidence>
<feature type="region of interest" description="Disordered" evidence="1">
    <location>
        <begin position="233"/>
        <end position="252"/>
    </location>
</feature>
<evidence type="ECO:0000256" key="1">
    <source>
        <dbReference type="SAM" id="MobiDB-lite"/>
    </source>
</evidence>
<accession>A0A7K3LX44</accession>
<reference evidence="3 4" key="1">
    <citation type="submission" date="2020-01" db="EMBL/GenBank/DDBJ databases">
        <title>Investigation of new actinobacteria for the biodesulphurisation of diesel fuel.</title>
        <authorList>
            <person name="Athi Narayanan S.M."/>
        </authorList>
    </citation>
    <scope>NUCLEOTIDE SEQUENCE [LARGE SCALE GENOMIC DNA]</scope>
    <source>
        <strain evidence="3 4">213E</strain>
    </source>
</reference>
<evidence type="ECO:0000313" key="4">
    <source>
        <dbReference type="Proteomes" id="UP000466307"/>
    </source>
</evidence>
<organism evidence="3 4">
    <name type="scientific">Gordonia desulfuricans</name>
    <dbReference type="NCBI Taxonomy" id="89051"/>
    <lineage>
        <taxon>Bacteria</taxon>
        <taxon>Bacillati</taxon>
        <taxon>Actinomycetota</taxon>
        <taxon>Actinomycetes</taxon>
        <taxon>Mycobacteriales</taxon>
        <taxon>Gordoniaceae</taxon>
        <taxon>Gordonia</taxon>
    </lineage>
</organism>
<dbReference type="Pfam" id="PF02720">
    <property type="entry name" value="DUF222"/>
    <property type="match status" value="1"/>
</dbReference>